<name>A0A1S1NL81_9MYCO</name>
<evidence type="ECO:0000313" key="2">
    <source>
        <dbReference type="Proteomes" id="UP000179734"/>
    </source>
</evidence>
<reference evidence="1 2" key="1">
    <citation type="submission" date="2016-10" db="EMBL/GenBank/DDBJ databases">
        <title>Genome sequence of Mycobacterium talmonii.</title>
        <authorList>
            <person name="Greninger A.L."/>
            <person name="Elliott B."/>
            <person name="Vasireddy S."/>
            <person name="Vasireddy R."/>
        </authorList>
    </citation>
    <scope>NUCLEOTIDE SEQUENCE [LARGE SCALE GENOMIC DNA]</scope>
    <source>
        <strain evidence="2">NE-TNMC-100812</strain>
    </source>
</reference>
<gene>
    <name evidence="1" type="ORF">BKN37_08820</name>
</gene>
<dbReference type="EMBL" id="MLQM01000033">
    <property type="protein sequence ID" value="OHV04663.1"/>
    <property type="molecule type" value="Genomic_DNA"/>
</dbReference>
<accession>A0A1S1NL81</accession>
<organism evidence="1 2">
    <name type="scientific">Mycobacterium talmoniae</name>
    <dbReference type="NCBI Taxonomy" id="1858794"/>
    <lineage>
        <taxon>Bacteria</taxon>
        <taxon>Bacillati</taxon>
        <taxon>Actinomycetota</taxon>
        <taxon>Actinomycetes</taxon>
        <taxon>Mycobacteriales</taxon>
        <taxon>Mycobacteriaceae</taxon>
        <taxon>Mycobacterium</taxon>
    </lineage>
</organism>
<protein>
    <submittedName>
        <fullName evidence="1">Uncharacterized protein</fullName>
    </submittedName>
</protein>
<proteinExistence type="predicted"/>
<keyword evidence="2" id="KW-1185">Reference proteome</keyword>
<dbReference type="Proteomes" id="UP000179734">
    <property type="component" value="Unassembled WGS sequence"/>
</dbReference>
<dbReference type="AlphaFoldDB" id="A0A1S1NL81"/>
<sequence>MGMSGEVFEFNELLARAGGTEFAEAANGLESLTQALKSGLSGNPWSDDEIGSKFHDGFAPDRADVFANTAALHKKVESFVPKITEAANAIMAMQQNRTL</sequence>
<comment type="caution">
    <text evidence="1">The sequence shown here is derived from an EMBL/GenBank/DDBJ whole genome shotgun (WGS) entry which is preliminary data.</text>
</comment>
<evidence type="ECO:0000313" key="1">
    <source>
        <dbReference type="EMBL" id="OHV04663.1"/>
    </source>
</evidence>